<protein>
    <submittedName>
        <fullName evidence="2">Uncharacterized protein</fullName>
    </submittedName>
</protein>
<dbReference type="Proteomes" id="UP001190700">
    <property type="component" value="Unassembled WGS sequence"/>
</dbReference>
<feature type="region of interest" description="Disordered" evidence="1">
    <location>
        <begin position="128"/>
        <end position="160"/>
    </location>
</feature>
<feature type="compositionally biased region" description="Polar residues" evidence="1">
    <location>
        <begin position="85"/>
        <end position="95"/>
    </location>
</feature>
<dbReference type="AlphaFoldDB" id="A0AAE0G6Z3"/>
<sequence length="368" mass="37010">MVSGSETGVSQEQILLQGAEEEDPGGAEAGAPQALATDLPRPRPVDSAIVDPRGEEIEAAISGCGGGGGGVDDMRRLGEPSVCSFASASESTSGETPPGELGFRTADATRLRDAGVSGRAVRIATEGVRSLGDEGSPPACSFASASESTSGETPPGELGFRTADATRLRDAGVSGRAVRIATEGVRSFSDGISSLGEPASSARSVTLLYVSGPGMDDDRLLLGDGESLSAVASAIGGDTAVVDTGGGGGASGPLGEDNELFGGSGMPMMRDPERLLSRYFGTARDVVRVRRRASGGLGSFAGVEYVLARCRSCGELDSGEETAGAEEGGVGAAGEVQLAKVMVGVRKPGEQEVQLAAVVEELEGSSRP</sequence>
<dbReference type="EMBL" id="LGRX02008960">
    <property type="protein sequence ID" value="KAK3272453.1"/>
    <property type="molecule type" value="Genomic_DNA"/>
</dbReference>
<organism evidence="2 3">
    <name type="scientific">Cymbomonas tetramitiformis</name>
    <dbReference type="NCBI Taxonomy" id="36881"/>
    <lineage>
        <taxon>Eukaryota</taxon>
        <taxon>Viridiplantae</taxon>
        <taxon>Chlorophyta</taxon>
        <taxon>Pyramimonadophyceae</taxon>
        <taxon>Pyramimonadales</taxon>
        <taxon>Pyramimonadaceae</taxon>
        <taxon>Cymbomonas</taxon>
    </lineage>
</organism>
<feature type="region of interest" description="Disordered" evidence="1">
    <location>
        <begin position="1"/>
        <end position="54"/>
    </location>
</feature>
<evidence type="ECO:0000313" key="3">
    <source>
        <dbReference type="Proteomes" id="UP001190700"/>
    </source>
</evidence>
<gene>
    <name evidence="2" type="ORF">CYMTET_19252</name>
</gene>
<comment type="caution">
    <text evidence="2">The sequence shown here is derived from an EMBL/GenBank/DDBJ whole genome shotgun (WGS) entry which is preliminary data.</text>
</comment>
<feature type="compositionally biased region" description="Polar residues" evidence="1">
    <location>
        <begin position="143"/>
        <end position="152"/>
    </location>
</feature>
<proteinExistence type="predicted"/>
<accession>A0AAE0G6Z3</accession>
<feature type="region of interest" description="Disordered" evidence="1">
    <location>
        <begin position="85"/>
        <end position="104"/>
    </location>
</feature>
<name>A0AAE0G6Z3_9CHLO</name>
<keyword evidence="3" id="KW-1185">Reference proteome</keyword>
<feature type="compositionally biased region" description="Polar residues" evidence="1">
    <location>
        <begin position="1"/>
        <end position="14"/>
    </location>
</feature>
<evidence type="ECO:0000313" key="2">
    <source>
        <dbReference type="EMBL" id="KAK3272453.1"/>
    </source>
</evidence>
<evidence type="ECO:0000256" key="1">
    <source>
        <dbReference type="SAM" id="MobiDB-lite"/>
    </source>
</evidence>
<reference evidence="2 3" key="1">
    <citation type="journal article" date="2015" name="Genome Biol. Evol.">
        <title>Comparative Genomics of a Bacterivorous Green Alga Reveals Evolutionary Causalities and Consequences of Phago-Mixotrophic Mode of Nutrition.</title>
        <authorList>
            <person name="Burns J.A."/>
            <person name="Paasch A."/>
            <person name="Narechania A."/>
            <person name="Kim E."/>
        </authorList>
    </citation>
    <scope>NUCLEOTIDE SEQUENCE [LARGE SCALE GENOMIC DNA]</scope>
    <source>
        <strain evidence="2 3">PLY_AMNH</strain>
    </source>
</reference>